<accession>A0A023B733</accession>
<dbReference type="VEuPathDB" id="CryptoDB:GNI_073010"/>
<dbReference type="GO" id="GO:0003723">
    <property type="term" value="F:RNA binding"/>
    <property type="evidence" value="ECO:0007669"/>
    <property type="project" value="TreeGrafter"/>
</dbReference>
<dbReference type="InterPro" id="IPR036919">
    <property type="entry name" value="Ribo_uL30_ferredoxin-like_sf"/>
</dbReference>
<dbReference type="Gene3D" id="1.10.15.30">
    <property type="match status" value="1"/>
</dbReference>
<dbReference type="PANTHER" id="PTHR11524">
    <property type="entry name" value="60S RIBOSOMAL PROTEIN L7"/>
    <property type="match status" value="1"/>
</dbReference>
<organism evidence="2 3">
    <name type="scientific">Gregarina niphandrodes</name>
    <name type="common">Septate eugregarine</name>
    <dbReference type="NCBI Taxonomy" id="110365"/>
    <lineage>
        <taxon>Eukaryota</taxon>
        <taxon>Sar</taxon>
        <taxon>Alveolata</taxon>
        <taxon>Apicomplexa</taxon>
        <taxon>Conoidasida</taxon>
        <taxon>Gregarinasina</taxon>
        <taxon>Eugregarinorida</taxon>
        <taxon>Gregarinidae</taxon>
        <taxon>Gregarina</taxon>
    </lineage>
</organism>
<dbReference type="AlphaFoldDB" id="A0A023B733"/>
<evidence type="ECO:0000313" key="3">
    <source>
        <dbReference type="Proteomes" id="UP000019763"/>
    </source>
</evidence>
<evidence type="ECO:0000256" key="1">
    <source>
        <dbReference type="SAM" id="MobiDB-lite"/>
    </source>
</evidence>
<dbReference type="SUPFAM" id="SSF55129">
    <property type="entry name" value="Ribosomal protein L30p/L7e"/>
    <property type="match status" value="1"/>
</dbReference>
<comment type="caution">
    <text evidence="2">The sequence shown here is derived from an EMBL/GenBank/DDBJ whole genome shotgun (WGS) entry which is preliminary data.</text>
</comment>
<dbReference type="GO" id="GO:0022625">
    <property type="term" value="C:cytosolic large ribosomal subunit"/>
    <property type="evidence" value="ECO:0007669"/>
    <property type="project" value="TreeGrafter"/>
</dbReference>
<dbReference type="InterPro" id="IPR039699">
    <property type="entry name" value="Ribosomal_uL30"/>
</dbReference>
<dbReference type="Gene3D" id="3.30.1390.20">
    <property type="entry name" value="Ribosomal protein L30, ferredoxin-like fold domain"/>
    <property type="match status" value="1"/>
</dbReference>
<name>A0A023B733_GRENI</name>
<dbReference type="Proteomes" id="UP000019763">
    <property type="component" value="Unassembled WGS sequence"/>
</dbReference>
<keyword evidence="2" id="KW-0687">Ribonucleoprotein</keyword>
<feature type="region of interest" description="Disordered" evidence="1">
    <location>
        <begin position="161"/>
        <end position="181"/>
    </location>
</feature>
<feature type="compositionally biased region" description="Polar residues" evidence="1">
    <location>
        <begin position="171"/>
        <end position="180"/>
    </location>
</feature>
<keyword evidence="3" id="KW-1185">Reference proteome</keyword>
<dbReference type="GeneID" id="22912665"/>
<protein>
    <submittedName>
        <fullName evidence="2">Ribosomal protein L7</fullName>
    </submittedName>
</protein>
<dbReference type="OMA" id="KVDSIEC"/>
<dbReference type="eggNOG" id="KOG3184">
    <property type="taxonomic scope" value="Eukaryota"/>
</dbReference>
<dbReference type="OrthoDB" id="28644at2759"/>
<sequence>MLKSGEPSTSKSAVVLRRRKETFIERSTAEDRAKLRKKKVLKPELPKTANAVAMDALQRIRSKRRFSQAAKHKRLPKPLKGSGCVMVIRSSDKLLPCKAVRKELNRLRISKPFKATVLPNTRDNINMLKQLGTFVIYGAISVETLRKLLSTRASLKINKVKESKTEDGEPTTGQDNNASDDTAIVPLSTNILVEENFEEQGFLCIEDLVTEYVNNGPHALDVTNRLEPFQLDRLAKPDHKLITLTYGECVDLDQRVTNIL</sequence>
<dbReference type="RefSeq" id="XP_011130380.1">
    <property type="nucleotide sequence ID" value="XM_011132078.1"/>
</dbReference>
<proteinExistence type="predicted"/>
<evidence type="ECO:0000313" key="2">
    <source>
        <dbReference type="EMBL" id="EZG66993.1"/>
    </source>
</evidence>
<dbReference type="GO" id="GO:0000463">
    <property type="term" value="P:maturation of LSU-rRNA from tricistronic rRNA transcript (SSU-rRNA, 5.8S rRNA, LSU-rRNA)"/>
    <property type="evidence" value="ECO:0007669"/>
    <property type="project" value="TreeGrafter"/>
</dbReference>
<dbReference type="EMBL" id="AFNH02000548">
    <property type="protein sequence ID" value="EZG66993.1"/>
    <property type="molecule type" value="Genomic_DNA"/>
</dbReference>
<gene>
    <name evidence="2" type="ORF">GNI_073010</name>
</gene>
<reference evidence="2" key="1">
    <citation type="submission" date="2013-12" db="EMBL/GenBank/DDBJ databases">
        <authorList>
            <person name="Omoto C.K."/>
            <person name="Sibley D."/>
            <person name="Venepally P."/>
            <person name="Hadjithomas M."/>
            <person name="Karamycheva S."/>
            <person name="Brunk B."/>
            <person name="Roos D."/>
            <person name="Caler E."/>
            <person name="Lorenzi H."/>
        </authorList>
    </citation>
    <scope>NUCLEOTIDE SEQUENCE</scope>
</reference>
<dbReference type="GO" id="GO:0003735">
    <property type="term" value="F:structural constituent of ribosome"/>
    <property type="evidence" value="ECO:0007669"/>
    <property type="project" value="TreeGrafter"/>
</dbReference>
<dbReference type="PANTHER" id="PTHR11524:SF16">
    <property type="entry name" value="LARGE RIBOSOMAL SUBUNIT PROTEIN UL30"/>
    <property type="match status" value="1"/>
</dbReference>
<keyword evidence="2" id="KW-0689">Ribosomal protein</keyword>